<feature type="transmembrane region" description="Helical" evidence="7">
    <location>
        <begin position="20"/>
        <end position="52"/>
    </location>
</feature>
<accession>A0A2T0XRJ7</accession>
<dbReference type="Pfam" id="PF02322">
    <property type="entry name" value="Cyt_bd_oxida_II"/>
    <property type="match status" value="1"/>
</dbReference>
<dbReference type="InterPro" id="IPR003317">
    <property type="entry name" value="Cyt-d_oxidase_su2"/>
</dbReference>
<evidence type="ECO:0000256" key="7">
    <source>
        <dbReference type="SAM" id="Phobius"/>
    </source>
</evidence>
<comment type="subcellular location">
    <subcellularLocation>
        <location evidence="1">Cell membrane</location>
        <topology evidence="1">Multi-pass membrane protein</topology>
    </subcellularLocation>
</comment>
<evidence type="ECO:0000256" key="5">
    <source>
        <dbReference type="ARBA" id="ARBA00022989"/>
    </source>
</evidence>
<dbReference type="GO" id="GO:0016682">
    <property type="term" value="F:oxidoreductase activity, acting on diphenols and related substances as donors, oxygen as acceptor"/>
    <property type="evidence" value="ECO:0007669"/>
    <property type="project" value="TreeGrafter"/>
</dbReference>
<feature type="transmembrane region" description="Helical" evidence="7">
    <location>
        <begin position="269"/>
        <end position="291"/>
    </location>
</feature>
<dbReference type="GO" id="GO:0005886">
    <property type="term" value="C:plasma membrane"/>
    <property type="evidence" value="ECO:0007669"/>
    <property type="project" value="UniProtKB-SubCell"/>
</dbReference>
<dbReference type="EMBL" id="PVTV01000001">
    <property type="protein sequence ID" value="PRZ01559.1"/>
    <property type="molecule type" value="Genomic_DNA"/>
</dbReference>
<gene>
    <name evidence="8" type="ORF">BCM14_0069</name>
</gene>
<feature type="transmembrane region" description="Helical" evidence="7">
    <location>
        <begin position="235"/>
        <end position="257"/>
    </location>
</feature>
<comment type="similarity">
    <text evidence="2">Belongs to the cytochrome ubiquinol oxidase subunit 2 family.</text>
</comment>
<evidence type="ECO:0000313" key="9">
    <source>
        <dbReference type="Proteomes" id="UP000238308"/>
    </source>
</evidence>
<evidence type="ECO:0000313" key="8">
    <source>
        <dbReference type="EMBL" id="PRZ01559.1"/>
    </source>
</evidence>
<dbReference type="PANTHER" id="PTHR43141:SF2">
    <property type="entry name" value="BLR3729 PROTEIN"/>
    <property type="match status" value="1"/>
</dbReference>
<dbReference type="Proteomes" id="UP000238308">
    <property type="component" value="Unassembled WGS sequence"/>
</dbReference>
<dbReference type="GO" id="GO:0019646">
    <property type="term" value="P:aerobic electron transport chain"/>
    <property type="evidence" value="ECO:0007669"/>
    <property type="project" value="TreeGrafter"/>
</dbReference>
<dbReference type="GO" id="GO:0070069">
    <property type="term" value="C:cytochrome complex"/>
    <property type="evidence" value="ECO:0007669"/>
    <property type="project" value="TreeGrafter"/>
</dbReference>
<keyword evidence="5 7" id="KW-1133">Transmembrane helix</keyword>
<evidence type="ECO:0000256" key="1">
    <source>
        <dbReference type="ARBA" id="ARBA00004651"/>
    </source>
</evidence>
<dbReference type="AlphaFoldDB" id="A0A2T0XRJ7"/>
<keyword evidence="9" id="KW-1185">Reference proteome</keyword>
<feature type="transmembrane region" description="Helical" evidence="7">
    <location>
        <begin position="311"/>
        <end position="331"/>
    </location>
</feature>
<evidence type="ECO:0000256" key="4">
    <source>
        <dbReference type="ARBA" id="ARBA00022692"/>
    </source>
</evidence>
<dbReference type="GO" id="GO:0009055">
    <property type="term" value="F:electron transfer activity"/>
    <property type="evidence" value="ECO:0007669"/>
    <property type="project" value="TreeGrafter"/>
</dbReference>
<feature type="transmembrane region" description="Helical" evidence="7">
    <location>
        <begin position="73"/>
        <end position="90"/>
    </location>
</feature>
<name>A0A2T0XRJ7_9BURK</name>
<evidence type="ECO:0000256" key="3">
    <source>
        <dbReference type="ARBA" id="ARBA00022475"/>
    </source>
</evidence>
<feature type="transmembrane region" description="Helical" evidence="7">
    <location>
        <begin position="133"/>
        <end position="156"/>
    </location>
</feature>
<evidence type="ECO:0000256" key="2">
    <source>
        <dbReference type="ARBA" id="ARBA00007543"/>
    </source>
</evidence>
<dbReference type="OrthoDB" id="9776710at2"/>
<dbReference type="PANTHER" id="PTHR43141">
    <property type="entry name" value="CYTOCHROME BD2 SUBUNIT II"/>
    <property type="match status" value="1"/>
</dbReference>
<sequence>MISTLAGSMGMAVTDAAFWMPLLLMGMLFLLTLGGLLFDGFDVGVGLLLGVAPSVERARMMVILSPWRDANEVWLILALGLFLAAFPLGWSAVLGHLYVPLTFTMLGTTLRNVAFEFRIRAPAEQRVVWVRRFWFGSLLTAIGHGLLLASVVTGYQQGNDSTWFSLFLALCTVAAYALLGACWLVMRLQGDLQQKAAGWARHAIRWAAAGMVAVAVALGLANPAIFYKWSNTTRLVLAMPIWLLMLGCFVGMDMGLLRVTKAKYQTLAWTPFALCVLLFFLLLSGLAYSMFPFVILDNMTIWDAASAVGSLKLILLITFVAVPIMVLFNLMGYRSLFGRAP</sequence>
<feature type="transmembrane region" description="Helical" evidence="7">
    <location>
        <begin position="206"/>
        <end position="229"/>
    </location>
</feature>
<organism evidence="8 9">
    <name type="scientific">Jezberella montanilacus</name>
    <dbReference type="NCBI Taxonomy" id="323426"/>
    <lineage>
        <taxon>Bacteria</taxon>
        <taxon>Pseudomonadati</taxon>
        <taxon>Pseudomonadota</taxon>
        <taxon>Betaproteobacteria</taxon>
        <taxon>Burkholderiales</taxon>
        <taxon>Alcaligenaceae</taxon>
        <taxon>Jezberella</taxon>
    </lineage>
</organism>
<keyword evidence="6 7" id="KW-0472">Membrane</keyword>
<keyword evidence="3" id="KW-1003">Cell membrane</keyword>
<comment type="caution">
    <text evidence="8">The sequence shown here is derived from an EMBL/GenBank/DDBJ whole genome shotgun (WGS) entry which is preliminary data.</text>
</comment>
<dbReference type="RefSeq" id="WP_106226011.1">
    <property type="nucleotide sequence ID" value="NZ_PVTV01000001.1"/>
</dbReference>
<protein>
    <submittedName>
        <fullName evidence="8">Cytochrome bd-I ubiquinol oxidase subunit 2 apoprotein</fullName>
    </submittedName>
</protein>
<reference evidence="8 9" key="1">
    <citation type="submission" date="2018-03" db="EMBL/GenBank/DDBJ databases">
        <title>Genomic Encyclopedia of Type Strains, Phase III (KMG-III): the genomes of soil and plant-associated and newly described type strains.</title>
        <authorList>
            <person name="Whitman W."/>
        </authorList>
    </citation>
    <scope>NUCLEOTIDE SEQUENCE [LARGE SCALE GENOMIC DNA]</scope>
    <source>
        <strain evidence="8 9">MWH-P2sevCIIIb</strain>
    </source>
</reference>
<evidence type="ECO:0000256" key="6">
    <source>
        <dbReference type="ARBA" id="ARBA00023136"/>
    </source>
</evidence>
<keyword evidence="4 7" id="KW-0812">Transmembrane</keyword>
<feature type="transmembrane region" description="Helical" evidence="7">
    <location>
        <begin position="162"/>
        <end position="185"/>
    </location>
</feature>
<proteinExistence type="inferred from homology"/>